<comment type="caution">
    <text evidence="1">The sequence shown here is derived from an EMBL/GenBank/DDBJ whole genome shotgun (WGS) entry which is preliminary data.</text>
</comment>
<organism evidence="1 2">
    <name type="scientific">Haematococcus lacustris</name>
    <name type="common">Green alga</name>
    <name type="synonym">Haematococcus pluvialis</name>
    <dbReference type="NCBI Taxonomy" id="44745"/>
    <lineage>
        <taxon>Eukaryota</taxon>
        <taxon>Viridiplantae</taxon>
        <taxon>Chlorophyta</taxon>
        <taxon>core chlorophytes</taxon>
        <taxon>Chlorophyceae</taxon>
        <taxon>CS clade</taxon>
        <taxon>Chlamydomonadales</taxon>
        <taxon>Haematococcaceae</taxon>
        <taxon>Haematococcus</taxon>
    </lineage>
</organism>
<gene>
    <name evidence="1" type="ORF">HaLaN_04938</name>
</gene>
<protein>
    <submittedName>
        <fullName evidence="1">Uncharacterized protein</fullName>
    </submittedName>
</protein>
<evidence type="ECO:0000313" key="1">
    <source>
        <dbReference type="EMBL" id="GFH09741.1"/>
    </source>
</evidence>
<dbReference type="AlphaFoldDB" id="A0A699YJR4"/>
<reference evidence="1 2" key="1">
    <citation type="submission" date="2020-02" db="EMBL/GenBank/DDBJ databases">
        <title>Draft genome sequence of Haematococcus lacustris strain NIES-144.</title>
        <authorList>
            <person name="Morimoto D."/>
            <person name="Nakagawa S."/>
            <person name="Yoshida T."/>
            <person name="Sawayama S."/>
        </authorList>
    </citation>
    <scope>NUCLEOTIDE SEQUENCE [LARGE SCALE GENOMIC DNA]</scope>
    <source>
        <strain evidence="1 2">NIES-144</strain>
    </source>
</reference>
<keyword evidence="2" id="KW-1185">Reference proteome</keyword>
<sequence>MTLKHSNEPVGVLLSKRRHEQLPGLPEGFAKLHKVLTVHVWLENVGNLHVTAVAVQATQRALGSRQGRFVGSYEAAQASRRHVSELQAGVPAMVVIVSSRALDSCADSSLHTCTC</sequence>
<accession>A0A699YJR4</accession>
<dbReference type="EMBL" id="BLLF01000258">
    <property type="protein sequence ID" value="GFH09741.1"/>
    <property type="molecule type" value="Genomic_DNA"/>
</dbReference>
<name>A0A699YJR4_HAELA</name>
<proteinExistence type="predicted"/>
<evidence type="ECO:0000313" key="2">
    <source>
        <dbReference type="Proteomes" id="UP000485058"/>
    </source>
</evidence>
<dbReference type="Proteomes" id="UP000485058">
    <property type="component" value="Unassembled WGS sequence"/>
</dbReference>